<dbReference type="AlphaFoldDB" id="A0AAN8T0M6"/>
<evidence type="ECO:0000313" key="2">
    <source>
        <dbReference type="Proteomes" id="UP001371456"/>
    </source>
</evidence>
<dbReference type="Proteomes" id="UP001371456">
    <property type="component" value="Unassembled WGS sequence"/>
</dbReference>
<protein>
    <submittedName>
        <fullName evidence="1">Uncharacterized protein</fullName>
    </submittedName>
</protein>
<dbReference type="EMBL" id="JBANQN010000011">
    <property type="protein sequence ID" value="KAK6775673.1"/>
    <property type="molecule type" value="Genomic_DNA"/>
</dbReference>
<proteinExistence type="predicted"/>
<accession>A0AAN8T0M6</accession>
<evidence type="ECO:0000313" key="1">
    <source>
        <dbReference type="EMBL" id="KAK6775673.1"/>
    </source>
</evidence>
<gene>
    <name evidence="1" type="ORF">RDI58_026674</name>
</gene>
<reference evidence="1 2" key="1">
    <citation type="submission" date="2024-02" db="EMBL/GenBank/DDBJ databases">
        <title>de novo genome assembly of Solanum bulbocastanum strain 11H21.</title>
        <authorList>
            <person name="Hosaka A.J."/>
        </authorList>
    </citation>
    <scope>NUCLEOTIDE SEQUENCE [LARGE SCALE GENOMIC DNA]</scope>
    <source>
        <tissue evidence="1">Young leaves</tissue>
    </source>
</reference>
<keyword evidence="2" id="KW-1185">Reference proteome</keyword>
<comment type="caution">
    <text evidence="1">The sequence shown here is derived from an EMBL/GenBank/DDBJ whole genome shotgun (WGS) entry which is preliminary data.</text>
</comment>
<sequence length="22" mass="2606">MPESSSSNYLFWKTQLLPFWSG</sequence>
<organism evidence="1 2">
    <name type="scientific">Solanum bulbocastanum</name>
    <name type="common">Wild potato</name>
    <dbReference type="NCBI Taxonomy" id="147425"/>
    <lineage>
        <taxon>Eukaryota</taxon>
        <taxon>Viridiplantae</taxon>
        <taxon>Streptophyta</taxon>
        <taxon>Embryophyta</taxon>
        <taxon>Tracheophyta</taxon>
        <taxon>Spermatophyta</taxon>
        <taxon>Magnoliopsida</taxon>
        <taxon>eudicotyledons</taxon>
        <taxon>Gunneridae</taxon>
        <taxon>Pentapetalae</taxon>
        <taxon>asterids</taxon>
        <taxon>lamiids</taxon>
        <taxon>Solanales</taxon>
        <taxon>Solanaceae</taxon>
        <taxon>Solanoideae</taxon>
        <taxon>Solaneae</taxon>
        <taxon>Solanum</taxon>
    </lineage>
</organism>
<name>A0AAN8T0M6_SOLBU</name>